<evidence type="ECO:0000313" key="3">
    <source>
        <dbReference type="Proteomes" id="UP000075714"/>
    </source>
</evidence>
<feature type="compositionally biased region" description="Low complexity" evidence="1">
    <location>
        <begin position="552"/>
        <end position="564"/>
    </location>
</feature>
<feature type="compositionally biased region" description="Low complexity" evidence="1">
    <location>
        <begin position="572"/>
        <end position="581"/>
    </location>
</feature>
<dbReference type="STRING" id="33097.A0A150G200"/>
<reference evidence="3" key="1">
    <citation type="journal article" date="2016" name="Nat. Commun.">
        <title>The Gonium pectorale genome demonstrates co-option of cell cycle regulation during the evolution of multicellularity.</title>
        <authorList>
            <person name="Hanschen E.R."/>
            <person name="Marriage T.N."/>
            <person name="Ferris P.J."/>
            <person name="Hamaji T."/>
            <person name="Toyoda A."/>
            <person name="Fujiyama A."/>
            <person name="Neme R."/>
            <person name="Noguchi H."/>
            <person name="Minakuchi Y."/>
            <person name="Suzuki M."/>
            <person name="Kawai-Toyooka H."/>
            <person name="Smith D.R."/>
            <person name="Sparks H."/>
            <person name="Anderson J."/>
            <person name="Bakaric R."/>
            <person name="Luria V."/>
            <person name="Karger A."/>
            <person name="Kirschner M.W."/>
            <person name="Durand P.M."/>
            <person name="Michod R.E."/>
            <person name="Nozaki H."/>
            <person name="Olson B.J."/>
        </authorList>
    </citation>
    <scope>NUCLEOTIDE SEQUENCE [LARGE SCALE GENOMIC DNA]</scope>
    <source>
        <strain evidence="3">NIES-2863</strain>
    </source>
</reference>
<name>A0A150G200_GONPE</name>
<feature type="region of interest" description="Disordered" evidence="1">
    <location>
        <begin position="1030"/>
        <end position="1057"/>
    </location>
</feature>
<sequence>MPVPTSLNNLDPAASAGFLLNLLASAANGNDVSSIVPELIQSDVNNTDPEVVAAAVRFLSCLPATELASRLVIGDLSELLTPCLAAEAAVVRSAAVQTLSSALMQREVQEAASSSPGLANAYEGLWDAVSDSLLDERPFVVGLAAAAIAQLLASGDSGDVSSFSGAADAAATGAADSSSPVVFMLGRLADRAAQRLTAALGPVLEMCGQVPAPGQVAVCDMLLSLTRRSLCDTLRAASGLPGAGPPPPGVPVASLESLVAAVAAYLSTLLQSGDTAARTEACGAVLALAADLAAAGPAAAGAAAGLPQAMVLEAANALLQLQEREFMEAGLADMCEAVAAAVPALLPSARSQVLRALWPLAGRIADLPRRARIFSLAWRAAVGSELDYRTASGAAAAAAAPPPAPKAPSVSSDPMGMLGTLAAPAAAPAEAAGVVTAVPPSRRVAAQLAEPYMEALMAGRVPMAEADGVFVAAQAARTESGLSGASSITSSPSVTIGKPAKPEKEKKGGVLGGLFSRGKSKAKGDAAAAERGADLAEGAAAEAAAAAARQEAAAREAAAARTAPSPSPSPRGPGSSIAPPAAKAAPSVVDWGALGGLRSTPHATLRHELLQCLLQQLAAHPAAASAGELCAQHAAAVRHDRHPPTHAPGAGGVAASASATAATQRLGAAAQWVAMTSEVLAASAQCVSWEPYVLPAISAQPSVAAQGRAPIDFNVLTADLWLALLQAAAQAARSCQAVLRRLLEEAAEAAAAAAAAGAGQQLSYLGMGYGVPYGMSPGAAAALGQGQAQGSQSPEAAAEAHYRALLSYLDERTTVLQSLMTTLLSTWSSLSAAARPRVAWVAAHCLALPGHWDDAWAALTAALESLLLRGTDTLAAARRADIMGSALAGNLFKAGRQAWADPSRSFLFDIAAASALCETPEYEAVQVLAALAGLQHAAGRLTNAVAEAVPHGSAGAVHGQAAAVAKRLEAVLRAFAGTEAASAPHVRDWCKRITRSLAALIAFTPPVQLPATVAALGLIVKQAHEADGTAANAAADDDSSSDASSVYQPNNDDDGEVQERATLPPALAAAAAAAVAAATAAASGKPQAADAAAAANGDAHANGTAGVAAAATDGGAATAEAGRPRMQSGLSSSYLVHSAVAAVPMWGYPFAPLSSSSLQNSKRARRHRALLQHLAAAGAAAAAPRPALAAALRPLAAPGEEGAAALAGPALSSRTQYRLDSEAFWASLQPGRSLWQELTGPADPLLLRGCCVRPDAAAAGRGDPTTITVVLSAVNRLPVELGDAVLTLKASGHLLPTARRAATWELPRLAPHDRAATSFKFKVLGYGDLQLQARLQLCQGPARVDTAPLQLNCAPLELPVAVLLRPPPVPQTAAEFFRTWGTLPSRAELSGVCTWPGPEGGALLVSALLRQPLGCASLSHVPAVAGFQAAFSAVTALDDSLALVLTTQLMPPVVPGGSSESYFSIAVRSSSPDLILSLQAGAASWLSSVSTGAASLGSSGRTAHPSPAAKPPLHPRVAALLQAYAASAAQLAVSGGAGAGLTSFSSFGLPADGAAGGGAGAGLGGPTGRSPGGREASGAWLKNAALAEWQRLNSLPVV</sequence>
<feature type="region of interest" description="Disordered" evidence="1">
    <location>
        <begin position="552"/>
        <end position="581"/>
    </location>
</feature>
<feature type="region of interest" description="Disordered" evidence="1">
    <location>
        <begin position="481"/>
        <end position="516"/>
    </location>
</feature>
<proteinExistence type="predicted"/>
<dbReference type="Gene3D" id="1.25.10.10">
    <property type="entry name" value="Leucine-rich Repeat Variant"/>
    <property type="match status" value="1"/>
</dbReference>
<organism evidence="2 3">
    <name type="scientific">Gonium pectorale</name>
    <name type="common">Green alga</name>
    <dbReference type="NCBI Taxonomy" id="33097"/>
    <lineage>
        <taxon>Eukaryota</taxon>
        <taxon>Viridiplantae</taxon>
        <taxon>Chlorophyta</taxon>
        <taxon>core chlorophytes</taxon>
        <taxon>Chlorophyceae</taxon>
        <taxon>CS clade</taxon>
        <taxon>Chlamydomonadales</taxon>
        <taxon>Volvocaceae</taxon>
        <taxon>Gonium</taxon>
    </lineage>
</organism>
<dbReference type="PANTHER" id="PTHR36029">
    <property type="entry name" value="TSET COMPLEX MEMBER TSTA"/>
    <property type="match status" value="1"/>
</dbReference>
<dbReference type="SUPFAM" id="SSF48371">
    <property type="entry name" value="ARM repeat"/>
    <property type="match status" value="1"/>
</dbReference>
<comment type="caution">
    <text evidence="2">The sequence shown here is derived from an EMBL/GenBank/DDBJ whole genome shotgun (WGS) entry which is preliminary data.</text>
</comment>
<feature type="compositionally biased region" description="Low complexity" evidence="1">
    <location>
        <begin position="481"/>
        <end position="499"/>
    </location>
</feature>
<evidence type="ECO:0000313" key="2">
    <source>
        <dbReference type="EMBL" id="KXZ43330.1"/>
    </source>
</evidence>
<dbReference type="InterPro" id="IPR011989">
    <property type="entry name" value="ARM-like"/>
</dbReference>
<evidence type="ECO:0000256" key="1">
    <source>
        <dbReference type="SAM" id="MobiDB-lite"/>
    </source>
</evidence>
<dbReference type="GO" id="GO:0006897">
    <property type="term" value="P:endocytosis"/>
    <property type="evidence" value="ECO:0007669"/>
    <property type="project" value="InterPro"/>
</dbReference>
<accession>A0A150G200</accession>
<dbReference type="InterPro" id="IPR016024">
    <property type="entry name" value="ARM-type_fold"/>
</dbReference>
<dbReference type="PANTHER" id="PTHR36029:SF1">
    <property type="entry name" value="PROTEIN TPLATE"/>
    <property type="match status" value="1"/>
</dbReference>
<dbReference type="Proteomes" id="UP000075714">
    <property type="component" value="Unassembled WGS sequence"/>
</dbReference>
<feature type="region of interest" description="Disordered" evidence="1">
    <location>
        <begin position="635"/>
        <end position="654"/>
    </location>
</feature>
<gene>
    <name evidence="2" type="ORF">GPECTOR_94g652</name>
</gene>
<dbReference type="InterPro" id="IPR037501">
    <property type="entry name" value="TPLATE"/>
</dbReference>
<dbReference type="OrthoDB" id="553276at2759"/>
<dbReference type="EMBL" id="LSYV01000095">
    <property type="protein sequence ID" value="KXZ43330.1"/>
    <property type="molecule type" value="Genomic_DNA"/>
</dbReference>
<protein>
    <submittedName>
        <fullName evidence="2">Uncharacterized protein</fullName>
    </submittedName>
</protein>
<keyword evidence="3" id="KW-1185">Reference proteome</keyword>